<dbReference type="PROSITE" id="PS00061">
    <property type="entry name" value="ADH_SHORT"/>
    <property type="match status" value="1"/>
</dbReference>
<comment type="catalytic activity">
    <reaction evidence="7 10">
        <text>a (3R)-hydroxyacyl-[ACP] + NADP(+) = a 3-oxoacyl-[ACP] + NADPH + H(+)</text>
        <dbReference type="Rhea" id="RHEA:17397"/>
        <dbReference type="Rhea" id="RHEA-COMP:9916"/>
        <dbReference type="Rhea" id="RHEA-COMP:9945"/>
        <dbReference type="ChEBI" id="CHEBI:15378"/>
        <dbReference type="ChEBI" id="CHEBI:57783"/>
        <dbReference type="ChEBI" id="CHEBI:58349"/>
        <dbReference type="ChEBI" id="CHEBI:78776"/>
        <dbReference type="ChEBI" id="CHEBI:78827"/>
        <dbReference type="EC" id="1.1.1.100"/>
    </reaction>
</comment>
<feature type="domain" description="Ketoreductase" evidence="11">
    <location>
        <begin position="6"/>
        <end position="186"/>
    </location>
</feature>
<dbReference type="PRINTS" id="PR00081">
    <property type="entry name" value="GDHRDH"/>
</dbReference>
<dbReference type="Proteomes" id="UP000289166">
    <property type="component" value="Unassembled WGS sequence"/>
</dbReference>
<evidence type="ECO:0000256" key="7">
    <source>
        <dbReference type="ARBA" id="ARBA00048508"/>
    </source>
</evidence>
<sequence length="247" mass="25841">MQLKGKTAIITGAGRGIGKAIALKLGNMGANIVLNGTPASDSVDATAEEFKAAGINVVITKGDVSNPEDVENMVKTAVDTFGRVDILVNNAGITRDMLMLKMSEKDWDDVLDINLKGAFLCTKAVSKIMLKQKSGKIINITSVAGVMGNAGQANYSASKAGLIGLTKSTAKEFASKGICCNAVAPGIIITSMTDVLPDKVKENYLNNIPLKRFGTPEEVANVIGFLASDDSNYITGQVINIDGGLVM</sequence>
<dbReference type="InterPro" id="IPR036291">
    <property type="entry name" value="NAD(P)-bd_dom_sf"/>
</dbReference>
<dbReference type="GO" id="GO:0004316">
    <property type="term" value="F:3-oxoacyl-[acyl-carrier-protein] reductase (NADPH) activity"/>
    <property type="evidence" value="ECO:0007669"/>
    <property type="project" value="UniProtKB-UniRule"/>
</dbReference>
<dbReference type="NCBIfam" id="NF004198">
    <property type="entry name" value="PRK05653.1-3"/>
    <property type="match status" value="1"/>
</dbReference>
<evidence type="ECO:0000259" key="11">
    <source>
        <dbReference type="SMART" id="SM00822"/>
    </source>
</evidence>
<keyword evidence="5 10" id="KW-0560">Oxidoreductase</keyword>
<evidence type="ECO:0000256" key="3">
    <source>
        <dbReference type="ARBA" id="ARBA00012948"/>
    </source>
</evidence>
<protein>
    <recommendedName>
        <fullName evidence="3 10">3-oxoacyl-[acyl-carrier-protein] reductase</fullName>
        <ecNumber evidence="3 10">1.1.1.100</ecNumber>
    </recommendedName>
</protein>
<feature type="active site" description="Proton acceptor" evidence="8">
    <location>
        <position position="155"/>
    </location>
</feature>
<dbReference type="OrthoDB" id="9803333at2"/>
<keyword evidence="13" id="KW-1185">Reference proteome</keyword>
<dbReference type="EC" id="1.1.1.100" evidence="3 10"/>
<feature type="binding site" evidence="9">
    <location>
        <position position="37"/>
    </location>
    <ligand>
        <name>NADP(+)</name>
        <dbReference type="ChEBI" id="CHEBI:58349"/>
    </ligand>
</feature>
<dbReference type="PANTHER" id="PTHR42879">
    <property type="entry name" value="3-OXOACYL-(ACYL-CARRIER-PROTEIN) REDUCTASE"/>
    <property type="match status" value="1"/>
</dbReference>
<reference evidence="13" key="1">
    <citation type="submission" date="2018-11" db="EMBL/GenBank/DDBJ databases">
        <title>Genome sequencing of a novel mesophilic and cellulolytic organism within the genus Hungateiclostridium.</title>
        <authorList>
            <person name="Rettenmaier R."/>
            <person name="Liebl W."/>
            <person name="Zverlov V."/>
        </authorList>
    </citation>
    <scope>NUCLEOTIDE SEQUENCE [LARGE SCALE GENOMIC DNA]</scope>
    <source>
        <strain evidence="13">N2K1</strain>
    </source>
</reference>
<keyword evidence="10" id="KW-0444">Lipid biosynthesis</keyword>
<evidence type="ECO:0000256" key="2">
    <source>
        <dbReference type="ARBA" id="ARBA00006484"/>
    </source>
</evidence>
<dbReference type="InterPro" id="IPR002347">
    <property type="entry name" value="SDR_fam"/>
</dbReference>
<comment type="caution">
    <text evidence="12">The sequence shown here is derived from an EMBL/GenBank/DDBJ whole genome shotgun (WGS) entry which is preliminary data.</text>
</comment>
<feature type="binding site" evidence="9">
    <location>
        <position position="188"/>
    </location>
    <ligand>
        <name>NADP(+)</name>
        <dbReference type="ChEBI" id="CHEBI:58349"/>
    </ligand>
</feature>
<dbReference type="UniPathway" id="UPA00094"/>
<evidence type="ECO:0000256" key="5">
    <source>
        <dbReference type="ARBA" id="ARBA00023002"/>
    </source>
</evidence>
<evidence type="ECO:0000313" key="13">
    <source>
        <dbReference type="Proteomes" id="UP000289166"/>
    </source>
</evidence>
<comment type="pathway">
    <text evidence="1 10">Lipid metabolism; fatty acid biosynthesis.</text>
</comment>
<gene>
    <name evidence="12" type="primary">fabG</name>
    <name evidence="12" type="ORF">EFD62_05475</name>
</gene>
<feature type="binding site" evidence="9">
    <location>
        <position position="90"/>
    </location>
    <ligand>
        <name>NADP(+)</name>
        <dbReference type="ChEBI" id="CHEBI:58349"/>
    </ligand>
</feature>
<accession>A0A4Q0I5X3</accession>
<evidence type="ECO:0000256" key="8">
    <source>
        <dbReference type="PIRSR" id="PIRSR611284-1"/>
    </source>
</evidence>
<evidence type="ECO:0000313" key="12">
    <source>
        <dbReference type="EMBL" id="RXE59766.1"/>
    </source>
</evidence>
<feature type="binding site" evidence="9">
    <location>
        <begin position="12"/>
        <end position="15"/>
    </location>
    <ligand>
        <name>NADP(+)</name>
        <dbReference type="ChEBI" id="CHEBI:58349"/>
    </ligand>
</feature>
<dbReference type="SMART" id="SM00822">
    <property type="entry name" value="PKS_KR"/>
    <property type="match status" value="1"/>
</dbReference>
<keyword evidence="6" id="KW-0753">Steroid metabolism</keyword>
<proteinExistence type="inferred from homology"/>
<dbReference type="AlphaFoldDB" id="A0A4Q0I5X3"/>
<dbReference type="EMBL" id="RLII01000004">
    <property type="protein sequence ID" value="RXE59766.1"/>
    <property type="molecule type" value="Genomic_DNA"/>
</dbReference>
<dbReference type="RefSeq" id="WP_069193548.1">
    <property type="nucleotide sequence ID" value="NZ_RLII01000004.1"/>
</dbReference>
<keyword evidence="10" id="KW-0275">Fatty acid biosynthesis</keyword>
<dbReference type="Gene3D" id="3.40.50.720">
    <property type="entry name" value="NAD(P)-binding Rossmann-like Domain"/>
    <property type="match status" value="1"/>
</dbReference>
<evidence type="ECO:0000256" key="1">
    <source>
        <dbReference type="ARBA" id="ARBA00005194"/>
    </source>
</evidence>
<dbReference type="NCBIfam" id="NF009466">
    <property type="entry name" value="PRK12826.1-2"/>
    <property type="match status" value="1"/>
</dbReference>
<dbReference type="NCBIfam" id="NF005559">
    <property type="entry name" value="PRK07231.1"/>
    <property type="match status" value="1"/>
</dbReference>
<evidence type="ECO:0000256" key="10">
    <source>
        <dbReference type="RuleBase" id="RU366074"/>
    </source>
</evidence>
<organism evidence="12 13">
    <name type="scientific">Acetivibrio mesophilus</name>
    <dbReference type="NCBI Taxonomy" id="2487273"/>
    <lineage>
        <taxon>Bacteria</taxon>
        <taxon>Bacillati</taxon>
        <taxon>Bacillota</taxon>
        <taxon>Clostridia</taxon>
        <taxon>Eubacteriales</taxon>
        <taxon>Oscillospiraceae</taxon>
        <taxon>Acetivibrio</taxon>
    </lineage>
</organism>
<evidence type="ECO:0000256" key="9">
    <source>
        <dbReference type="PIRSR" id="PIRSR611284-2"/>
    </source>
</evidence>
<dbReference type="PRINTS" id="PR00080">
    <property type="entry name" value="SDRFAMILY"/>
</dbReference>
<dbReference type="FunFam" id="3.40.50.720:FF:000115">
    <property type="entry name" value="3-oxoacyl-[acyl-carrier-protein] reductase FabG"/>
    <property type="match status" value="1"/>
</dbReference>
<dbReference type="GO" id="GO:0051287">
    <property type="term" value="F:NAD binding"/>
    <property type="evidence" value="ECO:0007669"/>
    <property type="project" value="UniProtKB-UniRule"/>
</dbReference>
<dbReference type="CDD" id="cd05333">
    <property type="entry name" value="BKR_SDR_c"/>
    <property type="match status" value="1"/>
</dbReference>
<comment type="subunit">
    <text evidence="10">Homotetramer.</text>
</comment>
<dbReference type="InterPro" id="IPR011284">
    <property type="entry name" value="3oxo_ACP_reduc"/>
</dbReference>
<dbReference type="GO" id="GO:0006633">
    <property type="term" value="P:fatty acid biosynthetic process"/>
    <property type="evidence" value="ECO:0007669"/>
    <property type="project" value="UniProtKB-UniPathway"/>
</dbReference>
<evidence type="ECO:0000256" key="4">
    <source>
        <dbReference type="ARBA" id="ARBA00022857"/>
    </source>
</evidence>
<dbReference type="Pfam" id="PF13561">
    <property type="entry name" value="adh_short_C2"/>
    <property type="match status" value="1"/>
</dbReference>
<keyword evidence="10" id="KW-0276">Fatty acid metabolism</keyword>
<keyword evidence="10" id="KW-0443">Lipid metabolism</keyword>
<dbReference type="InterPro" id="IPR050259">
    <property type="entry name" value="SDR"/>
</dbReference>
<dbReference type="InterPro" id="IPR057326">
    <property type="entry name" value="KR_dom"/>
</dbReference>
<dbReference type="GO" id="GO:0008202">
    <property type="term" value="P:steroid metabolic process"/>
    <property type="evidence" value="ECO:0007669"/>
    <property type="project" value="UniProtKB-KW"/>
</dbReference>
<dbReference type="NCBIfam" id="TIGR01830">
    <property type="entry name" value="3oxo_ACP_reduc"/>
    <property type="match status" value="1"/>
</dbReference>
<name>A0A4Q0I5X3_9FIRM</name>
<comment type="similarity">
    <text evidence="2 10">Belongs to the short-chain dehydrogenases/reductases (SDR) family.</text>
</comment>
<dbReference type="SUPFAM" id="SSF51735">
    <property type="entry name" value="NAD(P)-binding Rossmann-fold domains"/>
    <property type="match status" value="1"/>
</dbReference>
<feature type="binding site" evidence="9">
    <location>
        <begin position="155"/>
        <end position="159"/>
    </location>
    <ligand>
        <name>NADP(+)</name>
        <dbReference type="ChEBI" id="CHEBI:58349"/>
    </ligand>
</feature>
<dbReference type="PANTHER" id="PTHR42879:SF2">
    <property type="entry name" value="3-OXOACYL-[ACYL-CARRIER-PROTEIN] REDUCTASE FABG"/>
    <property type="match status" value="1"/>
</dbReference>
<keyword evidence="4 9" id="KW-0521">NADP</keyword>
<comment type="function">
    <text evidence="10">Catalyzes the NADPH-dependent reduction of beta-ketoacyl-ACP substrates to beta-hydroxyacyl-ACP products, the first reductive step in the elongation cycle of fatty acid biosynthesis.</text>
</comment>
<dbReference type="InterPro" id="IPR020904">
    <property type="entry name" value="Sc_DH/Rdtase_CS"/>
</dbReference>
<evidence type="ECO:0000256" key="6">
    <source>
        <dbReference type="ARBA" id="ARBA00023221"/>
    </source>
</evidence>